<accession>A0AAV7FHU6</accession>
<dbReference type="PANTHER" id="PTHR22835">
    <property type="entry name" value="ZINC FINGER FYVE DOMAIN CONTAINING PROTEIN"/>
    <property type="match status" value="1"/>
</dbReference>
<feature type="chain" id="PRO_5043383927" description="GDSL esterase/lipase At1g09390-like" evidence="5">
    <location>
        <begin position="21"/>
        <end position="354"/>
    </location>
</feature>
<dbReference type="InterPro" id="IPR036514">
    <property type="entry name" value="SGNH_hydro_sf"/>
</dbReference>
<keyword evidence="3" id="KW-0378">Hydrolase</keyword>
<protein>
    <recommendedName>
        <fullName evidence="8">GDSL esterase/lipase At1g09390-like</fullName>
    </recommendedName>
</protein>
<dbReference type="SUPFAM" id="SSF52266">
    <property type="entry name" value="SGNH hydrolase"/>
    <property type="match status" value="1"/>
</dbReference>
<dbReference type="GO" id="GO:0016788">
    <property type="term" value="F:hydrolase activity, acting on ester bonds"/>
    <property type="evidence" value="ECO:0007669"/>
    <property type="project" value="InterPro"/>
</dbReference>
<dbReference type="EMBL" id="JAINDJ010000002">
    <property type="protein sequence ID" value="KAG9459871.1"/>
    <property type="molecule type" value="Genomic_DNA"/>
</dbReference>
<comment type="caution">
    <text evidence="6">The sequence shown here is derived from an EMBL/GenBank/DDBJ whole genome shotgun (WGS) entry which is preliminary data.</text>
</comment>
<keyword evidence="4" id="KW-0325">Glycoprotein</keyword>
<evidence type="ECO:0000313" key="6">
    <source>
        <dbReference type="EMBL" id="KAG9459871.1"/>
    </source>
</evidence>
<evidence type="ECO:0000256" key="2">
    <source>
        <dbReference type="ARBA" id="ARBA00022729"/>
    </source>
</evidence>
<keyword evidence="2 5" id="KW-0732">Signal</keyword>
<keyword evidence="7" id="KW-1185">Reference proteome</keyword>
<evidence type="ECO:0000256" key="1">
    <source>
        <dbReference type="ARBA" id="ARBA00008668"/>
    </source>
</evidence>
<evidence type="ECO:0000256" key="4">
    <source>
        <dbReference type="ARBA" id="ARBA00023180"/>
    </source>
</evidence>
<reference evidence="6 7" key="1">
    <citation type="submission" date="2021-07" db="EMBL/GenBank/DDBJ databases">
        <title>The Aristolochia fimbriata genome: insights into angiosperm evolution, floral development and chemical biosynthesis.</title>
        <authorList>
            <person name="Jiao Y."/>
        </authorList>
    </citation>
    <scope>NUCLEOTIDE SEQUENCE [LARGE SCALE GENOMIC DNA]</scope>
    <source>
        <strain evidence="6">IBCAS-2021</strain>
        <tissue evidence="6">Leaf</tissue>
    </source>
</reference>
<dbReference type="Proteomes" id="UP000825729">
    <property type="component" value="Unassembled WGS sequence"/>
</dbReference>
<proteinExistence type="inferred from homology"/>
<evidence type="ECO:0008006" key="8">
    <source>
        <dbReference type="Google" id="ProtNLM"/>
    </source>
</evidence>
<name>A0AAV7FHU6_ARIFI</name>
<gene>
    <name evidence="6" type="ORF">H6P81_004379</name>
</gene>
<sequence length="354" mass="39004">MAVVGVAFVLLLVLVTGVESRCVKKPVVFNFGDSNSDTGGLVAGLGYPINLPNGRQFFRRSTGRLSDGRLIIDFLCGSLGMRYLSPYLEALGSDFSQGANFAIAGSATQPKYQPFSLHIQVQQFLRFKARSLELASDSPRLVGADGFRNALYMFDIGQNDLSAAFSNMSYQQVLQKIPSVLEEIKAAIMTIYKEGGKNFWIHNTGPLGCLPQKLAMNPKELKDQHGFIKPYNDAAQAFNAGLHALCRELRTQLRNAKIVYVDIYSIKYDLIANPAKYGFINPLMACCGNGGPPYNYNINVTCGLPPSQSCRMGLRYINWDGVHYTEAASAVVASKILSTAFSEPRFTFDYFCRS</sequence>
<dbReference type="InterPro" id="IPR035669">
    <property type="entry name" value="SGNH_plant_lipase-like"/>
</dbReference>
<dbReference type="Pfam" id="PF00657">
    <property type="entry name" value="Lipase_GDSL"/>
    <property type="match status" value="1"/>
</dbReference>
<dbReference type="InterPro" id="IPR001087">
    <property type="entry name" value="GDSL"/>
</dbReference>
<dbReference type="Gene3D" id="3.40.50.1110">
    <property type="entry name" value="SGNH hydrolase"/>
    <property type="match status" value="1"/>
</dbReference>
<dbReference type="PANTHER" id="PTHR22835:SF275">
    <property type="entry name" value="OS01G0331100 PROTEIN"/>
    <property type="match status" value="1"/>
</dbReference>
<evidence type="ECO:0000256" key="3">
    <source>
        <dbReference type="ARBA" id="ARBA00022801"/>
    </source>
</evidence>
<dbReference type="AlphaFoldDB" id="A0AAV7FHU6"/>
<feature type="signal peptide" evidence="5">
    <location>
        <begin position="1"/>
        <end position="20"/>
    </location>
</feature>
<evidence type="ECO:0000256" key="5">
    <source>
        <dbReference type="SAM" id="SignalP"/>
    </source>
</evidence>
<dbReference type="CDD" id="cd01837">
    <property type="entry name" value="SGNH_plant_lipase_like"/>
    <property type="match status" value="1"/>
</dbReference>
<evidence type="ECO:0000313" key="7">
    <source>
        <dbReference type="Proteomes" id="UP000825729"/>
    </source>
</evidence>
<organism evidence="6 7">
    <name type="scientific">Aristolochia fimbriata</name>
    <name type="common">White veined hardy Dutchman's pipe vine</name>
    <dbReference type="NCBI Taxonomy" id="158543"/>
    <lineage>
        <taxon>Eukaryota</taxon>
        <taxon>Viridiplantae</taxon>
        <taxon>Streptophyta</taxon>
        <taxon>Embryophyta</taxon>
        <taxon>Tracheophyta</taxon>
        <taxon>Spermatophyta</taxon>
        <taxon>Magnoliopsida</taxon>
        <taxon>Magnoliidae</taxon>
        <taxon>Piperales</taxon>
        <taxon>Aristolochiaceae</taxon>
        <taxon>Aristolochia</taxon>
    </lineage>
</organism>
<comment type="similarity">
    <text evidence="1">Belongs to the 'GDSL' lipolytic enzyme family.</text>
</comment>